<dbReference type="GO" id="GO:0008168">
    <property type="term" value="F:methyltransferase activity"/>
    <property type="evidence" value="ECO:0007669"/>
    <property type="project" value="UniProtKB-KW"/>
</dbReference>
<evidence type="ECO:0000259" key="1">
    <source>
        <dbReference type="Pfam" id="PF13649"/>
    </source>
</evidence>
<dbReference type="InterPro" id="IPR030373">
    <property type="entry name" value="PABS_CS"/>
</dbReference>
<gene>
    <name evidence="2" type="ORF">FDK13_30145</name>
</gene>
<accession>A0A4U6D0P9</accession>
<dbReference type="AlphaFoldDB" id="A0A4U6D0P9"/>
<dbReference type="CDD" id="cd02440">
    <property type="entry name" value="AdoMet_MTases"/>
    <property type="match status" value="1"/>
</dbReference>
<dbReference type="RefSeq" id="WP_137343743.1">
    <property type="nucleotide sequence ID" value="NZ_BSQH01000016.1"/>
</dbReference>
<dbReference type="OrthoDB" id="836632at2"/>
<dbReference type="Gene3D" id="3.40.50.150">
    <property type="entry name" value="Vaccinia Virus protein VP39"/>
    <property type="match status" value="1"/>
</dbReference>
<sequence length="210" mass="24659">MDTDFDIVARPYDFISRLVFGDALVRAQVSLLFQISPESRILIVGGGTGWILEEISKIHPSGLEIIYVESSSKMIELSKNRIRKNNNISFINAPIESYQIEKLFDVIITPFFFDLFKNDKIEILFSGLNEKLKKDGLWLYTDFVPTKYQTKIWQKLLLKTMYLFFGILSKVEASELVDMDFYFTEKYSKISDRWFYGKFVRSITYKKILM</sequence>
<protein>
    <submittedName>
        <fullName evidence="2">Class I SAM-dependent methyltransferase</fullName>
    </submittedName>
</protein>
<dbReference type="GO" id="GO:0032259">
    <property type="term" value="P:methylation"/>
    <property type="evidence" value="ECO:0007669"/>
    <property type="project" value="UniProtKB-KW"/>
</dbReference>
<keyword evidence="3" id="KW-1185">Reference proteome</keyword>
<comment type="caution">
    <text evidence="2">The sequence shown here is derived from an EMBL/GenBank/DDBJ whole genome shotgun (WGS) entry which is preliminary data.</text>
</comment>
<evidence type="ECO:0000313" key="2">
    <source>
        <dbReference type="EMBL" id="TKT87314.1"/>
    </source>
</evidence>
<keyword evidence="2" id="KW-0489">Methyltransferase</keyword>
<dbReference type="InterPro" id="IPR041698">
    <property type="entry name" value="Methyltransf_25"/>
</dbReference>
<dbReference type="Pfam" id="PF13649">
    <property type="entry name" value="Methyltransf_25"/>
    <property type="match status" value="1"/>
</dbReference>
<reference evidence="2 3" key="1">
    <citation type="submission" date="2019-05" db="EMBL/GenBank/DDBJ databases">
        <title>Dyadobacter AR-3-8 sp. nov., isolated from arctic soil.</title>
        <authorList>
            <person name="Chaudhary D.K."/>
        </authorList>
    </citation>
    <scope>NUCLEOTIDE SEQUENCE [LARGE SCALE GENOMIC DNA]</scope>
    <source>
        <strain evidence="2 3">AR-3-8</strain>
    </source>
</reference>
<feature type="domain" description="Methyltransferase" evidence="1">
    <location>
        <begin position="41"/>
        <end position="136"/>
    </location>
</feature>
<dbReference type="Proteomes" id="UP000304900">
    <property type="component" value="Unassembled WGS sequence"/>
</dbReference>
<proteinExistence type="predicted"/>
<dbReference type="SUPFAM" id="SSF53335">
    <property type="entry name" value="S-adenosyl-L-methionine-dependent methyltransferases"/>
    <property type="match status" value="1"/>
</dbReference>
<evidence type="ECO:0000313" key="3">
    <source>
        <dbReference type="Proteomes" id="UP000304900"/>
    </source>
</evidence>
<name>A0A4U6D0P9_9BACT</name>
<organism evidence="2 3">
    <name type="scientific">Dyadobacter frigoris</name>
    <dbReference type="NCBI Taxonomy" id="2576211"/>
    <lineage>
        <taxon>Bacteria</taxon>
        <taxon>Pseudomonadati</taxon>
        <taxon>Bacteroidota</taxon>
        <taxon>Cytophagia</taxon>
        <taxon>Cytophagales</taxon>
        <taxon>Spirosomataceae</taxon>
        <taxon>Dyadobacter</taxon>
    </lineage>
</organism>
<dbReference type="EMBL" id="SZVO01000020">
    <property type="protein sequence ID" value="TKT87314.1"/>
    <property type="molecule type" value="Genomic_DNA"/>
</dbReference>
<dbReference type="InterPro" id="IPR029063">
    <property type="entry name" value="SAM-dependent_MTases_sf"/>
</dbReference>
<keyword evidence="2" id="KW-0808">Transferase</keyword>
<dbReference type="PROSITE" id="PS01330">
    <property type="entry name" value="PABS_1"/>
    <property type="match status" value="1"/>
</dbReference>